<dbReference type="SUPFAM" id="SSF48726">
    <property type="entry name" value="Immunoglobulin"/>
    <property type="match status" value="2"/>
</dbReference>
<dbReference type="Gene3D" id="2.60.40.10">
    <property type="entry name" value="Immunoglobulins"/>
    <property type="match status" value="2"/>
</dbReference>
<dbReference type="InterPro" id="IPR036179">
    <property type="entry name" value="Ig-like_dom_sf"/>
</dbReference>
<dbReference type="Proteomes" id="UP001353858">
    <property type="component" value="Unassembled WGS sequence"/>
</dbReference>
<evidence type="ECO:0000256" key="1">
    <source>
        <dbReference type="SAM" id="MobiDB-lite"/>
    </source>
</evidence>
<dbReference type="FunFam" id="2.60.40.10:FF:000129">
    <property type="entry name" value="CLUMA_CG018772, isoform A"/>
    <property type="match status" value="1"/>
</dbReference>
<dbReference type="InterPro" id="IPR013106">
    <property type="entry name" value="Ig_V-set"/>
</dbReference>
<name>A0AAN7SCY6_9COLE</name>
<feature type="region of interest" description="Disordered" evidence="1">
    <location>
        <begin position="294"/>
        <end position="346"/>
    </location>
</feature>
<feature type="compositionally biased region" description="Polar residues" evidence="1">
    <location>
        <begin position="295"/>
        <end position="305"/>
    </location>
</feature>
<comment type="caution">
    <text evidence="3">The sequence shown here is derived from an EMBL/GenBank/DDBJ whole genome shotgun (WGS) entry which is preliminary data.</text>
</comment>
<dbReference type="InterPro" id="IPR003598">
    <property type="entry name" value="Ig_sub2"/>
</dbReference>
<feature type="domain" description="Ig-like" evidence="2">
    <location>
        <begin position="585"/>
        <end position="690"/>
    </location>
</feature>
<evidence type="ECO:0000313" key="3">
    <source>
        <dbReference type="EMBL" id="KAK4885616.1"/>
    </source>
</evidence>
<evidence type="ECO:0000313" key="4">
    <source>
        <dbReference type="Proteomes" id="UP001353858"/>
    </source>
</evidence>
<proteinExistence type="predicted"/>
<dbReference type="Pfam" id="PF07686">
    <property type="entry name" value="V-set"/>
    <property type="match status" value="1"/>
</dbReference>
<dbReference type="PANTHER" id="PTHR23279:SF37">
    <property type="entry name" value="DEFECTIVE PROBOSCIS EXTENSION RESPONSE 13, ISOFORM B"/>
    <property type="match status" value="1"/>
</dbReference>
<gene>
    <name evidence="3" type="ORF">RN001_001887</name>
</gene>
<dbReference type="InterPro" id="IPR037448">
    <property type="entry name" value="Zig-8"/>
</dbReference>
<evidence type="ECO:0000259" key="2">
    <source>
        <dbReference type="PROSITE" id="PS50835"/>
    </source>
</evidence>
<dbReference type="SMART" id="SM00408">
    <property type="entry name" value="IGc2"/>
    <property type="match status" value="2"/>
</dbReference>
<protein>
    <recommendedName>
        <fullName evidence="2">Ig-like domain-containing protein</fullName>
    </recommendedName>
</protein>
<dbReference type="InterPro" id="IPR003599">
    <property type="entry name" value="Ig_sub"/>
</dbReference>
<dbReference type="InterPro" id="IPR013783">
    <property type="entry name" value="Ig-like_fold"/>
</dbReference>
<dbReference type="AlphaFoldDB" id="A0AAN7SCY6"/>
<feature type="compositionally biased region" description="Low complexity" evidence="1">
    <location>
        <begin position="306"/>
        <end position="321"/>
    </location>
</feature>
<dbReference type="InterPro" id="IPR007110">
    <property type="entry name" value="Ig-like_dom"/>
</dbReference>
<dbReference type="FunFam" id="2.60.40.10:FF:001320">
    <property type="entry name" value="Putative Defective proboscis extension response"/>
    <property type="match status" value="1"/>
</dbReference>
<dbReference type="CDD" id="cd00096">
    <property type="entry name" value="Ig"/>
    <property type="match status" value="1"/>
</dbReference>
<organism evidence="3 4">
    <name type="scientific">Aquatica leii</name>
    <dbReference type="NCBI Taxonomy" id="1421715"/>
    <lineage>
        <taxon>Eukaryota</taxon>
        <taxon>Metazoa</taxon>
        <taxon>Ecdysozoa</taxon>
        <taxon>Arthropoda</taxon>
        <taxon>Hexapoda</taxon>
        <taxon>Insecta</taxon>
        <taxon>Pterygota</taxon>
        <taxon>Neoptera</taxon>
        <taxon>Endopterygota</taxon>
        <taxon>Coleoptera</taxon>
        <taxon>Polyphaga</taxon>
        <taxon>Elateriformia</taxon>
        <taxon>Elateroidea</taxon>
        <taxon>Lampyridae</taxon>
        <taxon>Luciolinae</taxon>
        <taxon>Aquatica</taxon>
    </lineage>
</organism>
<dbReference type="SMART" id="SM00409">
    <property type="entry name" value="IG"/>
    <property type="match status" value="2"/>
</dbReference>
<keyword evidence="4" id="KW-1185">Reference proteome</keyword>
<reference evidence="4" key="1">
    <citation type="submission" date="2023-01" db="EMBL/GenBank/DDBJ databases">
        <title>Key to firefly adult light organ development and bioluminescence: homeobox transcription factors regulate luciferase expression and transportation to peroxisome.</title>
        <authorList>
            <person name="Fu X."/>
        </authorList>
    </citation>
    <scope>NUCLEOTIDE SEQUENCE [LARGE SCALE GENOMIC DNA]</scope>
</reference>
<dbReference type="GO" id="GO:0032589">
    <property type="term" value="C:neuron projection membrane"/>
    <property type="evidence" value="ECO:0007669"/>
    <property type="project" value="TreeGrafter"/>
</dbReference>
<dbReference type="GO" id="GO:0050808">
    <property type="term" value="P:synapse organization"/>
    <property type="evidence" value="ECO:0007669"/>
    <property type="project" value="TreeGrafter"/>
</dbReference>
<dbReference type="PROSITE" id="PS50835">
    <property type="entry name" value="IG_LIKE"/>
    <property type="match status" value="2"/>
</dbReference>
<feature type="domain" description="Ig-like" evidence="2">
    <location>
        <begin position="493"/>
        <end position="583"/>
    </location>
</feature>
<feature type="region of interest" description="Disordered" evidence="1">
    <location>
        <begin position="216"/>
        <end position="275"/>
    </location>
</feature>
<accession>A0AAN7SCY6</accession>
<sequence length="728" mass="79951">MDVEIDGLRGHEDLSISLPNRHTHTKDSFNIPATTLVHMSSTEENLMSVSETNLVETRSNNDTIDAASPITSVAEIVFPTVINWSTHSNHSSGARFSPSSPSDSFTTLYSLDATTSTNKINENKTLETLSETSVDMSFENDIVSVTEANTQYDNHDYQFSTLSMDGSPCNDLLIINNEDAHNSPNNHLEDCNTALPDTLISVVVDTLQNETNHCIQFEGSKGDNNISHDDDSSRGNNQSITRDDSENLDDDKESTSSSHSDEETNSLEGSEFNNNEDVLSTEVGEAREKAILTPVHSSDSLQLNHNSSASSYNESSSADDYIPSKKKSKHVSGLQRVCGPKRSWTPEEKKAASEHFGKYLLSNKLPSIAKICQKLPHITALNQRSPTSVKTWLYNEMVRKKGRQHLTQTPQSSGNSTATIVFGRLNLAGDHQETRIVVTDSVDADDSVVSNSYGSPMVMLQIPNEVGEANGDEELVDDLNELGVSFPPLDEIPPVHFATENSTVVTSQTGSTALVPCVVNNIGDGMVSWIRRKDYHLLTVGLTTYSSDDRFQAVHLQHSEDWTLQIKYVQTRDAGLYECQVSSHPPTSIFIQLKVVEARAEISGPSEKYLKPGSGLRLQCRVVQSTEPPLYVFWYHNNRMINYDVDQGINVTTELPVKVSTLTISNAATRHSGNYSCVPSNAQPASAYVHILNGENPAAMQHGGRGLSWLQCSPSSWLLIISMVAVLS</sequence>
<dbReference type="EMBL" id="JARPUR010000001">
    <property type="protein sequence ID" value="KAK4885616.1"/>
    <property type="molecule type" value="Genomic_DNA"/>
</dbReference>
<dbReference type="PANTHER" id="PTHR23279">
    <property type="entry name" value="DEFECTIVE PROBOSCIS EXTENSION RESPONSE DPR -RELATED"/>
    <property type="match status" value="1"/>
</dbReference>
<dbReference type="Pfam" id="PF13927">
    <property type="entry name" value="Ig_3"/>
    <property type="match status" value="1"/>
</dbReference>